<evidence type="ECO:0000313" key="2">
    <source>
        <dbReference type="Proteomes" id="UP001175226"/>
    </source>
</evidence>
<protein>
    <submittedName>
        <fullName evidence="1">Uncharacterized protein</fullName>
    </submittedName>
</protein>
<organism evidence="1 2">
    <name type="scientific">Armillaria borealis</name>
    <dbReference type="NCBI Taxonomy" id="47425"/>
    <lineage>
        <taxon>Eukaryota</taxon>
        <taxon>Fungi</taxon>
        <taxon>Dikarya</taxon>
        <taxon>Basidiomycota</taxon>
        <taxon>Agaricomycotina</taxon>
        <taxon>Agaricomycetes</taxon>
        <taxon>Agaricomycetidae</taxon>
        <taxon>Agaricales</taxon>
        <taxon>Marasmiineae</taxon>
        <taxon>Physalacriaceae</taxon>
        <taxon>Armillaria</taxon>
    </lineage>
</organism>
<proteinExistence type="predicted"/>
<accession>A0AA39J2B0</accession>
<reference evidence="1" key="1">
    <citation type="submission" date="2023-06" db="EMBL/GenBank/DDBJ databases">
        <authorList>
            <consortium name="Lawrence Berkeley National Laboratory"/>
            <person name="Ahrendt S."/>
            <person name="Sahu N."/>
            <person name="Indic B."/>
            <person name="Wong-Bajracharya J."/>
            <person name="Merenyi Z."/>
            <person name="Ke H.-M."/>
            <person name="Monk M."/>
            <person name="Kocsube S."/>
            <person name="Drula E."/>
            <person name="Lipzen A."/>
            <person name="Balint B."/>
            <person name="Henrissat B."/>
            <person name="Andreopoulos B."/>
            <person name="Martin F.M."/>
            <person name="Harder C.B."/>
            <person name="Rigling D."/>
            <person name="Ford K.L."/>
            <person name="Foster G.D."/>
            <person name="Pangilinan J."/>
            <person name="Papanicolaou A."/>
            <person name="Barry K."/>
            <person name="LaButti K."/>
            <person name="Viragh M."/>
            <person name="Koriabine M."/>
            <person name="Yan M."/>
            <person name="Riley R."/>
            <person name="Champramary S."/>
            <person name="Plett K.L."/>
            <person name="Tsai I.J."/>
            <person name="Slot J."/>
            <person name="Sipos G."/>
            <person name="Plett J."/>
            <person name="Nagy L.G."/>
            <person name="Grigoriev I.V."/>
        </authorList>
    </citation>
    <scope>NUCLEOTIDE SEQUENCE</scope>
    <source>
        <strain evidence="1">FPL87.14</strain>
    </source>
</reference>
<name>A0AA39J2B0_9AGAR</name>
<dbReference type="EMBL" id="JAUEPT010000068">
    <property type="protein sequence ID" value="KAK0434826.1"/>
    <property type="molecule type" value="Genomic_DNA"/>
</dbReference>
<comment type="caution">
    <text evidence="1">The sequence shown here is derived from an EMBL/GenBank/DDBJ whole genome shotgun (WGS) entry which is preliminary data.</text>
</comment>
<sequence length="482" mass="52005">MPSQTFALLGVNSDERSIGLDHWQIIDSLVLLHCARTPSPLSPPPILMTCISQDRLRTFSYETRIIIGHPSCERLHLDYSEAIDIKTAKPATLAAEALHAIRNLVTTVEEGESLVIILCGHGDTEGNFYAGEDILAKGALEKFVDLCKGKVLVVSTACYSGLWKSDSWELVAAAAADQQSTSVVASASDQFRGSIFASALLAEHYSNSGIAMPGDGKTTMGKDCRLHYGSQQCDFCKLNKPAVKVNDQLAAVLVSKMNSYRSSFDCPLYDASFCHHGDGKYVFPFDAPTSLSVLPFTKIRANSTMPASPCLTSANSIPCFQVIATHTTTSIPTAEPVHDSIPEDGSLWTPSEEEMKVLSLSIKGQGLSTVASNLHAIQYALWFLAGGKKTGFHPVPTQQGTIEKMGWKDTVDPLMTGGPVDRKLIEEAHKSGKCDVSIVTPSKDQWLEPAYWLAKLWKAAGGTPVDEKQWSEAVAAGAIVSV</sequence>
<dbReference type="AlphaFoldDB" id="A0AA39J2B0"/>
<dbReference type="Proteomes" id="UP001175226">
    <property type="component" value="Unassembled WGS sequence"/>
</dbReference>
<evidence type="ECO:0000313" key="1">
    <source>
        <dbReference type="EMBL" id="KAK0434826.1"/>
    </source>
</evidence>
<keyword evidence="2" id="KW-1185">Reference proteome</keyword>
<gene>
    <name evidence="1" type="ORF">EV421DRAFT_1909126</name>
</gene>